<evidence type="ECO:0000256" key="2">
    <source>
        <dbReference type="RuleBase" id="RU363103"/>
    </source>
</evidence>
<dbReference type="EMBL" id="JAPVEB010000003">
    <property type="protein sequence ID" value="KAJ5270417.1"/>
    <property type="molecule type" value="Genomic_DNA"/>
</dbReference>
<dbReference type="InterPro" id="IPR007763">
    <property type="entry name" value="NDUFA12"/>
</dbReference>
<proteinExistence type="inferred from homology"/>
<comment type="subcellular location">
    <subcellularLocation>
        <location evidence="2">Mitochondrion inner membrane</location>
        <topology evidence="2">Peripheral membrane protein</topology>
        <orientation evidence="2">Matrix side</orientation>
    </subcellularLocation>
</comment>
<keyword evidence="2" id="KW-0472">Membrane</keyword>
<keyword evidence="2" id="KW-0813">Transport</keyword>
<evidence type="ECO:0000313" key="4">
    <source>
        <dbReference type="Proteomes" id="UP001220256"/>
    </source>
</evidence>
<dbReference type="Proteomes" id="UP001220256">
    <property type="component" value="Unassembled WGS sequence"/>
</dbReference>
<evidence type="ECO:0000256" key="1">
    <source>
        <dbReference type="ARBA" id="ARBA00007355"/>
    </source>
</evidence>
<sequence>MSTIMRTLRNLRRVGFKDAAHQMQYIGDTKAGTLIGIDRFGNKYFENLEELPLRTRWVDYKEAEYDASHIEPGWHAWISYLVDGPPHADKVMQSGLRPWEESDHRPNPTLSRAAYKTYSTTRPKIAAWTPTAAPR</sequence>
<keyword evidence="2" id="KW-0496">Mitochondrion</keyword>
<organism evidence="3 4">
    <name type="scientific">Penicillium chrysogenum</name>
    <name type="common">Penicillium notatum</name>
    <dbReference type="NCBI Taxonomy" id="5076"/>
    <lineage>
        <taxon>Eukaryota</taxon>
        <taxon>Fungi</taxon>
        <taxon>Dikarya</taxon>
        <taxon>Ascomycota</taxon>
        <taxon>Pezizomycotina</taxon>
        <taxon>Eurotiomycetes</taxon>
        <taxon>Eurotiomycetidae</taxon>
        <taxon>Eurotiales</taxon>
        <taxon>Aspergillaceae</taxon>
        <taxon>Penicillium</taxon>
        <taxon>Penicillium chrysogenum species complex</taxon>
    </lineage>
</organism>
<dbReference type="PANTHER" id="PTHR12910:SF2">
    <property type="entry name" value="NADH DEHYDROGENASE [UBIQUINONE] 1 ALPHA SUBCOMPLEX SUBUNIT 12"/>
    <property type="match status" value="1"/>
</dbReference>
<keyword evidence="4" id="KW-1185">Reference proteome</keyword>
<keyword evidence="2" id="KW-0249">Electron transport</keyword>
<comment type="caution">
    <text evidence="3">The sequence shown here is derived from an EMBL/GenBank/DDBJ whole genome shotgun (WGS) entry which is preliminary data.</text>
</comment>
<protein>
    <recommendedName>
        <fullName evidence="2">NADH dehydrogenase [ubiquinone] 1 alpha subcomplex subunit</fullName>
    </recommendedName>
</protein>
<reference evidence="3 4" key="1">
    <citation type="journal article" date="2023" name="IMA Fungus">
        <title>Comparative genomic study of the Penicillium genus elucidates a diverse pangenome and 15 lateral gene transfer events.</title>
        <authorList>
            <person name="Petersen C."/>
            <person name="Sorensen T."/>
            <person name="Nielsen M.R."/>
            <person name="Sondergaard T.E."/>
            <person name="Sorensen J.L."/>
            <person name="Fitzpatrick D.A."/>
            <person name="Frisvad J.C."/>
            <person name="Nielsen K.L."/>
        </authorList>
    </citation>
    <scope>NUCLEOTIDE SEQUENCE [LARGE SCALE GENOMIC DNA]</scope>
    <source>
        <strain evidence="3 4">IBT 3361</strain>
    </source>
</reference>
<comment type="function">
    <text evidence="2">Accessory subunit of the mitochondrial membrane respiratory chain NADH dehydrogenase (Complex I), that is believed not to be involved in catalysis. Complex I functions in the transfer of electrons from NADH to the respiratory chain. The immediate electron acceptor for the enzyme is believed to be ubiquinone.</text>
</comment>
<dbReference type="PANTHER" id="PTHR12910">
    <property type="entry name" value="NADH-UBIQUINONE OXIDOREDUCTASE SUBUNIT B17.2"/>
    <property type="match status" value="1"/>
</dbReference>
<keyword evidence="2" id="KW-0999">Mitochondrion inner membrane</keyword>
<accession>A0ABQ8WKV0</accession>
<keyword evidence="2" id="KW-0679">Respiratory chain</keyword>
<evidence type="ECO:0000313" key="3">
    <source>
        <dbReference type="EMBL" id="KAJ5270417.1"/>
    </source>
</evidence>
<comment type="similarity">
    <text evidence="1 2">Belongs to the complex I NDUFA12 subunit family.</text>
</comment>
<name>A0ABQ8WKV0_PENCH</name>
<gene>
    <name evidence="3" type="ORF">N7505_006175</name>
</gene>
<dbReference type="Pfam" id="PF05071">
    <property type="entry name" value="NDUFA12"/>
    <property type="match status" value="1"/>
</dbReference>